<feature type="coiled-coil region" evidence="1">
    <location>
        <begin position="152"/>
        <end position="200"/>
    </location>
</feature>
<reference evidence="4" key="1">
    <citation type="submission" date="2020-10" db="EMBL/GenBank/DDBJ databases">
        <authorList>
            <person name="Gilroy R."/>
        </authorList>
    </citation>
    <scope>NUCLEOTIDE SEQUENCE</scope>
    <source>
        <strain evidence="4">CHK190-19873</strain>
    </source>
</reference>
<dbReference type="AlphaFoldDB" id="A0A9D1EPR6"/>
<feature type="region of interest" description="Disordered" evidence="2">
    <location>
        <begin position="245"/>
        <end position="266"/>
    </location>
</feature>
<keyword evidence="1" id="KW-0175">Coiled coil</keyword>
<gene>
    <name evidence="4" type="ORF">IAB44_00520</name>
</gene>
<keyword evidence="3" id="KW-0472">Membrane</keyword>
<evidence type="ECO:0000256" key="2">
    <source>
        <dbReference type="SAM" id="MobiDB-lite"/>
    </source>
</evidence>
<name>A0A9D1EPR6_9FIRM</name>
<accession>A0A9D1EPR6</accession>
<evidence type="ECO:0000313" key="4">
    <source>
        <dbReference type="EMBL" id="HIS30027.1"/>
    </source>
</evidence>
<evidence type="ECO:0000313" key="5">
    <source>
        <dbReference type="Proteomes" id="UP000823935"/>
    </source>
</evidence>
<evidence type="ECO:0000256" key="1">
    <source>
        <dbReference type="SAM" id="Coils"/>
    </source>
</evidence>
<keyword evidence="3" id="KW-1133">Transmembrane helix</keyword>
<evidence type="ECO:0000256" key="3">
    <source>
        <dbReference type="SAM" id="Phobius"/>
    </source>
</evidence>
<organism evidence="4 5">
    <name type="scientific">Candidatus Limivivens intestinipullorum</name>
    <dbReference type="NCBI Taxonomy" id="2840858"/>
    <lineage>
        <taxon>Bacteria</taxon>
        <taxon>Bacillati</taxon>
        <taxon>Bacillota</taxon>
        <taxon>Clostridia</taxon>
        <taxon>Lachnospirales</taxon>
        <taxon>Lachnospiraceae</taxon>
        <taxon>Lachnospiraceae incertae sedis</taxon>
        <taxon>Candidatus Limivivens</taxon>
    </lineage>
</organism>
<dbReference type="InterPro" id="IPR043756">
    <property type="entry name" value="DUF5702"/>
</dbReference>
<protein>
    <submittedName>
        <fullName evidence="4">Uncharacterized protein</fullName>
    </submittedName>
</protein>
<dbReference type="Pfam" id="PF18960">
    <property type="entry name" value="DUF5702"/>
    <property type="match status" value="1"/>
</dbReference>
<proteinExistence type="predicted"/>
<comment type="caution">
    <text evidence="4">The sequence shown here is derived from an EMBL/GenBank/DDBJ whole genome shotgun (WGS) entry which is preliminary data.</text>
</comment>
<sequence>MKTYGYRGTITVFFSILLILFLSLACTLVESARVQGARARAGILTELGMFSVFGEYERALLEDYDVLFLDGGYGKETLEAATMEKRLKEYMEANAGKKGGGLLGGFQMFPLRMEECAVEGYALMTDNAGSVFYQQAVKNVKETLGTEIVSRYLEWRKESQKQEQAAKEYTEKSQSNRTELARMEQEVRKAKEAEALAAQENGTAAANPENTPAVQVENPLEIIEKIKKMGILGLVVKDESMVSSKTTQISELPSGRKRNQGNLDMDESESGLTAEAIFQDYLVQHFPSMTDKESEGALDYQVEYILGGKDSDQENLKYVVNRLLLLREGTNFLCAAGNAQMRGQAQTLAAAVAGVIGSGLLTPLVTTALLLAWAYGESLLDVRTLLAGGRVELIKTAATWKLSLENLGRILEVLGECDQGGGEGLNYEEYLRVLLAAGSREKYPMRALDMIEANLRRKEETSAFRADNCVAKIAVKADWDIPPVFISPGNALLWGTPALTVSGSFGY</sequence>
<feature type="transmembrane region" description="Helical" evidence="3">
    <location>
        <begin position="348"/>
        <end position="375"/>
    </location>
</feature>
<keyword evidence="3" id="KW-0812">Transmembrane</keyword>
<dbReference type="PROSITE" id="PS51257">
    <property type="entry name" value="PROKAR_LIPOPROTEIN"/>
    <property type="match status" value="1"/>
</dbReference>
<dbReference type="Proteomes" id="UP000823935">
    <property type="component" value="Unassembled WGS sequence"/>
</dbReference>
<reference evidence="4" key="2">
    <citation type="journal article" date="2021" name="PeerJ">
        <title>Extensive microbial diversity within the chicken gut microbiome revealed by metagenomics and culture.</title>
        <authorList>
            <person name="Gilroy R."/>
            <person name="Ravi A."/>
            <person name="Getino M."/>
            <person name="Pursley I."/>
            <person name="Horton D.L."/>
            <person name="Alikhan N.F."/>
            <person name="Baker D."/>
            <person name="Gharbi K."/>
            <person name="Hall N."/>
            <person name="Watson M."/>
            <person name="Adriaenssens E.M."/>
            <person name="Foster-Nyarko E."/>
            <person name="Jarju S."/>
            <person name="Secka A."/>
            <person name="Antonio M."/>
            <person name="Oren A."/>
            <person name="Chaudhuri R.R."/>
            <person name="La Ragione R."/>
            <person name="Hildebrand F."/>
            <person name="Pallen M.J."/>
        </authorList>
    </citation>
    <scope>NUCLEOTIDE SEQUENCE</scope>
    <source>
        <strain evidence="4">CHK190-19873</strain>
    </source>
</reference>
<dbReference type="EMBL" id="DVIQ01000003">
    <property type="protein sequence ID" value="HIS30027.1"/>
    <property type="molecule type" value="Genomic_DNA"/>
</dbReference>